<sequence>MEEKIRRALYRFVLLIFILLSLFLLAKLFPYYNGLLVGIWKVLTPFLIAGFIAFLLHPIVEKLHERHLPRWIAILVIFFIFFAGVGYGLYKGIPRLIHQLKDLNAQIPEFAEGYRNLILQIYQQTSDLPESFHDQLTEILYQMETWTNERVTMLIASFSGIVEVLVIAAVIPVLTFYFLKDIERIKDACKKLTPKRFHFEGKTLVQDISVSLGGYIRGQFIVCLFVGGLSFLGFWLIGIKYPLLLGVIVGATNIIPYFGPLIGAFPAVIIALTTSVNMVAYVLITIIVVQVIEGNLLSPYIVGKSIHIHPILIILALLVGEETAGILGMILAVPILTCIKVIVEHIWRARTTH</sequence>
<dbReference type="GO" id="GO:0016020">
    <property type="term" value="C:membrane"/>
    <property type="evidence" value="ECO:0007669"/>
    <property type="project" value="UniProtKB-SubCell"/>
</dbReference>
<protein>
    <submittedName>
        <fullName evidence="7">Predicted PurR-regulated permease PerM</fullName>
    </submittedName>
</protein>
<feature type="transmembrane region" description="Helical" evidence="6">
    <location>
        <begin position="261"/>
        <end position="289"/>
    </location>
</feature>
<evidence type="ECO:0000256" key="5">
    <source>
        <dbReference type="ARBA" id="ARBA00023136"/>
    </source>
</evidence>
<evidence type="ECO:0000256" key="6">
    <source>
        <dbReference type="SAM" id="Phobius"/>
    </source>
</evidence>
<feature type="transmembrane region" description="Helical" evidence="6">
    <location>
        <begin position="38"/>
        <end position="59"/>
    </location>
</feature>
<organism evidence="7 8">
    <name type="scientific">Thalassobacillus cyri</name>
    <dbReference type="NCBI Taxonomy" id="571932"/>
    <lineage>
        <taxon>Bacteria</taxon>
        <taxon>Bacillati</taxon>
        <taxon>Bacillota</taxon>
        <taxon>Bacilli</taxon>
        <taxon>Bacillales</taxon>
        <taxon>Bacillaceae</taxon>
        <taxon>Thalassobacillus</taxon>
    </lineage>
</organism>
<dbReference type="PANTHER" id="PTHR21716">
    <property type="entry name" value="TRANSMEMBRANE PROTEIN"/>
    <property type="match status" value="1"/>
</dbReference>
<name>A0A1H4FD45_9BACI</name>
<evidence type="ECO:0000256" key="2">
    <source>
        <dbReference type="ARBA" id="ARBA00009773"/>
    </source>
</evidence>
<feature type="transmembrane region" description="Helical" evidence="6">
    <location>
        <begin position="71"/>
        <end position="90"/>
    </location>
</feature>
<evidence type="ECO:0000313" key="8">
    <source>
        <dbReference type="Proteomes" id="UP000198584"/>
    </source>
</evidence>
<keyword evidence="8" id="KW-1185">Reference proteome</keyword>
<feature type="transmembrane region" description="Helical" evidence="6">
    <location>
        <begin position="12"/>
        <end position="32"/>
    </location>
</feature>
<evidence type="ECO:0000256" key="1">
    <source>
        <dbReference type="ARBA" id="ARBA00004141"/>
    </source>
</evidence>
<dbReference type="Proteomes" id="UP000198584">
    <property type="component" value="Unassembled WGS sequence"/>
</dbReference>
<evidence type="ECO:0000256" key="4">
    <source>
        <dbReference type="ARBA" id="ARBA00022989"/>
    </source>
</evidence>
<comment type="similarity">
    <text evidence="2">Belongs to the autoinducer-2 exporter (AI-2E) (TC 2.A.86) family.</text>
</comment>
<evidence type="ECO:0000256" key="3">
    <source>
        <dbReference type="ARBA" id="ARBA00022692"/>
    </source>
</evidence>
<dbReference type="AlphaFoldDB" id="A0A1H4FD45"/>
<proteinExistence type="inferred from homology"/>
<keyword evidence="5 6" id="KW-0472">Membrane</keyword>
<comment type="subcellular location">
    <subcellularLocation>
        <location evidence="1">Membrane</location>
        <topology evidence="1">Multi-pass membrane protein</topology>
    </subcellularLocation>
</comment>
<dbReference type="OrthoDB" id="9793390at2"/>
<dbReference type="InterPro" id="IPR002549">
    <property type="entry name" value="AI-2E-like"/>
</dbReference>
<dbReference type="EMBL" id="FNQR01000011">
    <property type="protein sequence ID" value="SEA95263.1"/>
    <property type="molecule type" value="Genomic_DNA"/>
</dbReference>
<keyword evidence="3 6" id="KW-0812">Transmembrane</keyword>
<dbReference type="PANTHER" id="PTHR21716:SF15">
    <property type="entry name" value="TRANSPORT PROTEIN YRRI-RELATED"/>
    <property type="match status" value="1"/>
</dbReference>
<accession>A0A1H4FD45</accession>
<dbReference type="Pfam" id="PF01594">
    <property type="entry name" value="AI-2E_transport"/>
    <property type="match status" value="1"/>
</dbReference>
<reference evidence="7 8" key="1">
    <citation type="submission" date="2016-10" db="EMBL/GenBank/DDBJ databases">
        <authorList>
            <person name="de Groot N.N."/>
        </authorList>
    </citation>
    <scope>NUCLEOTIDE SEQUENCE [LARGE SCALE GENOMIC DNA]</scope>
    <source>
        <strain evidence="7 8">CCM7597</strain>
    </source>
</reference>
<feature type="transmembrane region" description="Helical" evidence="6">
    <location>
        <begin position="153"/>
        <end position="179"/>
    </location>
</feature>
<gene>
    <name evidence="7" type="ORF">SAMN05421743_11149</name>
</gene>
<dbReference type="STRING" id="571932.SAMN05421743_11149"/>
<keyword evidence="4 6" id="KW-1133">Transmembrane helix</keyword>
<dbReference type="GO" id="GO:0055085">
    <property type="term" value="P:transmembrane transport"/>
    <property type="evidence" value="ECO:0007669"/>
    <property type="project" value="TreeGrafter"/>
</dbReference>
<dbReference type="RefSeq" id="WP_093045503.1">
    <property type="nucleotide sequence ID" value="NZ_FNQR01000011.1"/>
</dbReference>
<evidence type="ECO:0000313" key="7">
    <source>
        <dbReference type="EMBL" id="SEA95263.1"/>
    </source>
</evidence>
<feature type="transmembrane region" description="Helical" evidence="6">
    <location>
        <begin position="220"/>
        <end position="241"/>
    </location>
</feature>